<dbReference type="SUPFAM" id="SSF50129">
    <property type="entry name" value="GroES-like"/>
    <property type="match status" value="1"/>
</dbReference>
<dbReference type="Pfam" id="PF13602">
    <property type="entry name" value="ADH_zinc_N_2"/>
    <property type="match status" value="1"/>
</dbReference>
<keyword evidence="4" id="KW-1185">Reference proteome</keyword>
<dbReference type="InterPro" id="IPR002364">
    <property type="entry name" value="Quin_OxRdtase/zeta-crystal_CS"/>
</dbReference>
<dbReference type="RefSeq" id="WP_077693538.1">
    <property type="nucleotide sequence ID" value="NZ_MCOK01000001.1"/>
</dbReference>
<gene>
    <name evidence="3" type="ORF">NOSIN_10980</name>
</gene>
<reference evidence="4" key="1">
    <citation type="submission" date="2016-08" db="EMBL/GenBank/DDBJ databases">
        <authorList>
            <person name="Tokovenko B."/>
            <person name="Kalinowski J."/>
        </authorList>
    </citation>
    <scope>NUCLEOTIDE SEQUENCE [LARGE SCALE GENOMIC DNA]</scope>
    <source>
        <strain evidence="4">UTMC102</strain>
    </source>
</reference>
<keyword evidence="1" id="KW-0560">Oxidoreductase</keyword>
<dbReference type="Gene3D" id="3.40.50.720">
    <property type="entry name" value="NAD(P)-binding Rossmann-like Domain"/>
    <property type="match status" value="1"/>
</dbReference>
<evidence type="ECO:0000313" key="3">
    <source>
        <dbReference type="EMBL" id="OOC57150.1"/>
    </source>
</evidence>
<dbReference type="GO" id="GO:0008270">
    <property type="term" value="F:zinc ion binding"/>
    <property type="evidence" value="ECO:0007669"/>
    <property type="project" value="InterPro"/>
</dbReference>
<dbReference type="InterPro" id="IPR020843">
    <property type="entry name" value="ER"/>
</dbReference>
<evidence type="ECO:0000259" key="2">
    <source>
        <dbReference type="SMART" id="SM00829"/>
    </source>
</evidence>
<dbReference type="STRING" id="501010.NOSIN_10980"/>
<dbReference type="EMBL" id="MCOK01000001">
    <property type="protein sequence ID" value="OOC57150.1"/>
    <property type="molecule type" value="Genomic_DNA"/>
</dbReference>
<dbReference type="InterPro" id="IPR011032">
    <property type="entry name" value="GroES-like_sf"/>
</dbReference>
<evidence type="ECO:0000313" key="4">
    <source>
        <dbReference type="Proteomes" id="UP000189004"/>
    </source>
</evidence>
<dbReference type="AlphaFoldDB" id="A0A1V3C9X0"/>
<dbReference type="PANTHER" id="PTHR11695">
    <property type="entry name" value="ALCOHOL DEHYDROGENASE RELATED"/>
    <property type="match status" value="1"/>
</dbReference>
<dbReference type="SMART" id="SM00829">
    <property type="entry name" value="PKS_ER"/>
    <property type="match status" value="1"/>
</dbReference>
<dbReference type="InterPro" id="IPR050700">
    <property type="entry name" value="YIM1/Zinc_Alcohol_DH_Fams"/>
</dbReference>
<name>A0A1V3C9X0_9ACTN</name>
<proteinExistence type="predicted"/>
<dbReference type="OrthoDB" id="3727682at2"/>
<dbReference type="InterPro" id="IPR036291">
    <property type="entry name" value="NAD(P)-bd_dom_sf"/>
</dbReference>
<dbReference type="GO" id="GO:0016491">
    <property type="term" value="F:oxidoreductase activity"/>
    <property type="evidence" value="ECO:0007669"/>
    <property type="project" value="UniProtKB-KW"/>
</dbReference>
<dbReference type="PANTHER" id="PTHR11695:SF294">
    <property type="entry name" value="RETICULON-4-INTERACTING PROTEIN 1, MITOCHONDRIAL"/>
    <property type="match status" value="1"/>
</dbReference>
<feature type="domain" description="Enoyl reductase (ER)" evidence="2">
    <location>
        <begin position="10"/>
        <end position="315"/>
    </location>
</feature>
<dbReference type="PROSITE" id="PS01162">
    <property type="entry name" value="QOR_ZETA_CRYSTAL"/>
    <property type="match status" value="1"/>
</dbReference>
<sequence length="322" mass="33248">MRAALYDRYGGPEVLYEGTVARPDTGPGDVLVRVHAASVNGGELLGRAGGIRLATWLLDRGFPKRTGNDFAGEVVETGSGVSGFAPGDRVWGALPRTFGSAAEFVAVAPRQLALAPADLNLVEAAALPVVGTTAVTALRDRARLAPGERLLVRGASGGVGSVAVQLGRAYGAHVTALAGAEHLGFVRELGADEAFDYAGTGAADLPPFDVVLDTVGTGLRAYRRRLTGNGRIVAITFDSGRMLASLSYIAASAVFGSRRVRFFSGDPGHELFAELTRLTESGAVRPVVDRILPLAEIAEAHRALEAGGIRGKVVVSVAGPGA</sequence>
<accession>A0A1V3C9X0</accession>
<dbReference type="InterPro" id="IPR013154">
    <property type="entry name" value="ADH-like_N"/>
</dbReference>
<organism evidence="3 4">
    <name type="scientific">Nocardiopsis sinuspersici</name>
    <dbReference type="NCBI Taxonomy" id="501010"/>
    <lineage>
        <taxon>Bacteria</taxon>
        <taxon>Bacillati</taxon>
        <taxon>Actinomycetota</taxon>
        <taxon>Actinomycetes</taxon>
        <taxon>Streptosporangiales</taxon>
        <taxon>Nocardiopsidaceae</taxon>
        <taxon>Nocardiopsis</taxon>
    </lineage>
</organism>
<dbReference type="Proteomes" id="UP000189004">
    <property type="component" value="Unassembled WGS sequence"/>
</dbReference>
<evidence type="ECO:0000256" key="1">
    <source>
        <dbReference type="ARBA" id="ARBA00023002"/>
    </source>
</evidence>
<protein>
    <submittedName>
        <fullName evidence="3">Dehydrogenase</fullName>
    </submittedName>
</protein>
<comment type="caution">
    <text evidence="3">The sequence shown here is derived from an EMBL/GenBank/DDBJ whole genome shotgun (WGS) entry which is preliminary data.</text>
</comment>
<dbReference type="CDD" id="cd08267">
    <property type="entry name" value="MDR1"/>
    <property type="match status" value="1"/>
</dbReference>
<dbReference type="SUPFAM" id="SSF51735">
    <property type="entry name" value="NAD(P)-binding Rossmann-fold domains"/>
    <property type="match status" value="1"/>
</dbReference>
<dbReference type="Pfam" id="PF08240">
    <property type="entry name" value="ADH_N"/>
    <property type="match status" value="1"/>
</dbReference>
<dbReference type="Gene3D" id="3.90.180.10">
    <property type="entry name" value="Medium-chain alcohol dehydrogenases, catalytic domain"/>
    <property type="match status" value="1"/>
</dbReference>